<keyword evidence="1" id="KW-0597">Phosphoprotein</keyword>
<feature type="compositionally biased region" description="Low complexity" evidence="4">
    <location>
        <begin position="409"/>
        <end position="427"/>
    </location>
</feature>
<dbReference type="GO" id="GO:0005524">
    <property type="term" value="F:ATP binding"/>
    <property type="evidence" value="ECO:0007669"/>
    <property type="project" value="UniProtKB-KW"/>
</dbReference>
<gene>
    <name evidence="7" type="ORF">M413DRAFT_30541</name>
</gene>
<evidence type="ECO:0000313" key="8">
    <source>
        <dbReference type="Proteomes" id="UP000053424"/>
    </source>
</evidence>
<evidence type="ECO:0000313" key="7">
    <source>
        <dbReference type="EMBL" id="KIM37883.1"/>
    </source>
</evidence>
<dbReference type="AlphaFoldDB" id="A0A0C2XJ79"/>
<dbReference type="Gene3D" id="2.60.120.260">
    <property type="entry name" value="Galactose-binding domain-like"/>
    <property type="match status" value="2"/>
</dbReference>
<evidence type="ECO:0000256" key="4">
    <source>
        <dbReference type="SAM" id="MobiDB-lite"/>
    </source>
</evidence>
<dbReference type="Pfam" id="PF21314">
    <property type="entry name" value="TM_ErbB1"/>
    <property type="match status" value="1"/>
</dbReference>
<protein>
    <recommendedName>
        <fullName evidence="6">Epidermal growth factor receptor-like transmembrane-juxtamembrane segment domain-containing protein</fullName>
    </recommendedName>
</protein>
<accession>A0A0C2XJ79</accession>
<evidence type="ECO:0000256" key="5">
    <source>
        <dbReference type="SAM" id="Phobius"/>
    </source>
</evidence>
<evidence type="ECO:0000256" key="2">
    <source>
        <dbReference type="ARBA" id="ARBA00022741"/>
    </source>
</evidence>
<feature type="domain" description="Epidermal growth factor receptor-like transmembrane-juxtamembrane segment" evidence="6">
    <location>
        <begin position="341"/>
        <end position="369"/>
    </location>
</feature>
<keyword evidence="5" id="KW-1133">Transmembrane helix</keyword>
<feature type="compositionally biased region" description="Low complexity" evidence="4">
    <location>
        <begin position="316"/>
        <end position="333"/>
    </location>
</feature>
<keyword evidence="5" id="KW-0472">Membrane</keyword>
<keyword evidence="2" id="KW-0547">Nucleotide-binding</keyword>
<dbReference type="HOGENOM" id="CLU_036216_2_0_1"/>
<dbReference type="Gene3D" id="1.20.5.100">
    <property type="entry name" value="Cytochrome c1, transmembrane anchor, C-terminal"/>
    <property type="match status" value="1"/>
</dbReference>
<keyword evidence="5" id="KW-0812">Transmembrane</keyword>
<dbReference type="InterPro" id="IPR049328">
    <property type="entry name" value="TM_ErbB1"/>
</dbReference>
<proteinExistence type="predicted"/>
<reference evidence="7 8" key="1">
    <citation type="submission" date="2014-04" db="EMBL/GenBank/DDBJ databases">
        <authorList>
            <consortium name="DOE Joint Genome Institute"/>
            <person name="Kuo A."/>
            <person name="Gay G."/>
            <person name="Dore J."/>
            <person name="Kohler A."/>
            <person name="Nagy L.G."/>
            <person name="Floudas D."/>
            <person name="Copeland A."/>
            <person name="Barry K.W."/>
            <person name="Cichocki N."/>
            <person name="Veneault-Fourrey C."/>
            <person name="LaButti K."/>
            <person name="Lindquist E.A."/>
            <person name="Lipzen A."/>
            <person name="Lundell T."/>
            <person name="Morin E."/>
            <person name="Murat C."/>
            <person name="Sun H."/>
            <person name="Tunlid A."/>
            <person name="Henrissat B."/>
            <person name="Grigoriev I.V."/>
            <person name="Hibbett D.S."/>
            <person name="Martin F."/>
            <person name="Nordberg H.P."/>
            <person name="Cantor M.N."/>
            <person name="Hua S.X."/>
        </authorList>
    </citation>
    <scope>NUCLEOTIDE SEQUENCE [LARGE SCALE GENOMIC DNA]</scope>
    <source>
        <strain evidence="8">h7</strain>
    </source>
</reference>
<organism evidence="7 8">
    <name type="scientific">Hebeloma cylindrosporum</name>
    <dbReference type="NCBI Taxonomy" id="76867"/>
    <lineage>
        <taxon>Eukaryota</taxon>
        <taxon>Fungi</taxon>
        <taxon>Dikarya</taxon>
        <taxon>Basidiomycota</taxon>
        <taxon>Agaricomycotina</taxon>
        <taxon>Agaricomycetes</taxon>
        <taxon>Agaricomycetidae</taxon>
        <taxon>Agaricales</taxon>
        <taxon>Agaricineae</taxon>
        <taxon>Hymenogastraceae</taxon>
        <taxon>Hebeloma</taxon>
    </lineage>
</organism>
<dbReference type="EMBL" id="KN831794">
    <property type="protein sequence ID" value="KIM37883.1"/>
    <property type="molecule type" value="Genomic_DNA"/>
</dbReference>
<dbReference type="OrthoDB" id="2756615at2759"/>
<feature type="transmembrane region" description="Helical" evidence="5">
    <location>
        <begin position="341"/>
        <end position="362"/>
    </location>
</feature>
<feature type="compositionally biased region" description="Polar residues" evidence="4">
    <location>
        <begin position="428"/>
        <end position="438"/>
    </location>
</feature>
<keyword evidence="8" id="KW-1185">Reference proteome</keyword>
<dbReference type="Proteomes" id="UP000053424">
    <property type="component" value="Unassembled WGS sequence"/>
</dbReference>
<feature type="region of interest" description="Disordered" evidence="4">
    <location>
        <begin position="397"/>
        <end position="494"/>
    </location>
</feature>
<evidence type="ECO:0000259" key="6">
    <source>
        <dbReference type="Pfam" id="PF21314"/>
    </source>
</evidence>
<evidence type="ECO:0000256" key="1">
    <source>
        <dbReference type="ARBA" id="ARBA00022553"/>
    </source>
</evidence>
<reference evidence="8" key="2">
    <citation type="submission" date="2015-01" db="EMBL/GenBank/DDBJ databases">
        <title>Evolutionary Origins and Diversification of the Mycorrhizal Mutualists.</title>
        <authorList>
            <consortium name="DOE Joint Genome Institute"/>
            <consortium name="Mycorrhizal Genomics Consortium"/>
            <person name="Kohler A."/>
            <person name="Kuo A."/>
            <person name="Nagy L.G."/>
            <person name="Floudas D."/>
            <person name="Copeland A."/>
            <person name="Barry K.W."/>
            <person name="Cichocki N."/>
            <person name="Veneault-Fourrey C."/>
            <person name="LaButti K."/>
            <person name="Lindquist E.A."/>
            <person name="Lipzen A."/>
            <person name="Lundell T."/>
            <person name="Morin E."/>
            <person name="Murat C."/>
            <person name="Riley R."/>
            <person name="Ohm R."/>
            <person name="Sun H."/>
            <person name="Tunlid A."/>
            <person name="Henrissat B."/>
            <person name="Grigoriev I.V."/>
            <person name="Hibbett D.S."/>
            <person name="Martin F."/>
        </authorList>
    </citation>
    <scope>NUCLEOTIDE SEQUENCE [LARGE SCALE GENOMIC DNA]</scope>
    <source>
        <strain evidence="8">h7</strain>
    </source>
</reference>
<keyword evidence="3" id="KW-0067">ATP-binding</keyword>
<name>A0A0C2XJ79_HEBCY</name>
<feature type="compositionally biased region" description="Low complexity" evidence="4">
    <location>
        <begin position="446"/>
        <end position="489"/>
    </location>
</feature>
<dbReference type="STRING" id="686832.A0A0C2XJ79"/>
<sequence>MASGLSLILDNTSADFTYGGPQDWTIDEQPYWYGGSSTSPRFANSQIFGSFEVAFEGTSIAFTGNTPAATLSQTITVSIDGGTPYSTSYMDLTPPSYLQWYQSPTLSDGKHVVKVDGVDGTSLDYATITVGEKTPLTGRKIIVDNEDPAIRYSGTWTRTPDEFIPGHIPAGLPFRNSTHRSTTAGNTITVKFSGTSLAVYGVFSWANLGILGATYTIDGGVSVAGSYPVTTSSPQYIDGVGAISNFLFVTFDNLSTGEHTLVIRLLQCENKAFAFDYITYTPSFANLASMPGFVPSASTSSGLVPTYGSTSVSSNAGASPTTSQASQQSALGTKKTPVGSIVGGVVGALLAFALIAFLFFWLRRRKQQKNSPPRLKMAKLDNSSALSVDGESLWDPPTIHPFPVTRTDPSSGASSGLSPASSTAGTSHQSFPPHQSLSARDVKQRNTLASGASSGLSPTSSSVGSPSNVASSDQNSVVSPGPSSWVSTVNSPEPPAYYEAVSVHRRSAFPSQ</sequence>
<feature type="region of interest" description="Disordered" evidence="4">
    <location>
        <begin position="313"/>
        <end position="333"/>
    </location>
</feature>
<evidence type="ECO:0000256" key="3">
    <source>
        <dbReference type="ARBA" id="ARBA00022840"/>
    </source>
</evidence>